<proteinExistence type="predicted"/>
<keyword evidence="1" id="KW-1133">Transmembrane helix</keyword>
<dbReference type="AlphaFoldDB" id="A0A8D8U262"/>
<keyword evidence="1" id="KW-0472">Membrane</keyword>
<keyword evidence="1" id="KW-0812">Transmembrane</keyword>
<name>A0A8D8U262_9HEMI</name>
<dbReference type="EMBL" id="HBUF01331390">
    <property type="protein sequence ID" value="CAG6697021.1"/>
    <property type="molecule type" value="Transcribed_RNA"/>
</dbReference>
<reference evidence="2" key="1">
    <citation type="submission" date="2021-05" db="EMBL/GenBank/DDBJ databases">
        <authorList>
            <person name="Alioto T."/>
            <person name="Alioto T."/>
            <person name="Gomez Garrido J."/>
        </authorList>
    </citation>
    <scope>NUCLEOTIDE SEQUENCE</scope>
</reference>
<protein>
    <submittedName>
        <fullName evidence="2">Uncharacterized protein</fullName>
    </submittedName>
</protein>
<dbReference type="EMBL" id="HBUF01331391">
    <property type="protein sequence ID" value="CAG6697022.1"/>
    <property type="molecule type" value="Transcribed_RNA"/>
</dbReference>
<feature type="transmembrane region" description="Helical" evidence="1">
    <location>
        <begin position="12"/>
        <end position="32"/>
    </location>
</feature>
<dbReference type="EMBL" id="HBUF01331392">
    <property type="protein sequence ID" value="CAG6697023.1"/>
    <property type="molecule type" value="Transcribed_RNA"/>
</dbReference>
<sequence>MNSPSASSNAFPFLVIFSSNSLSLSCCSFILMTSVHYFSFFSPLSFPLPCLLFRSVFTIQGVPEVHVHTARVYSWVKIRWSIFCSKTSKSASSPCWGLSM</sequence>
<evidence type="ECO:0000313" key="2">
    <source>
        <dbReference type="EMBL" id="CAG6697021.1"/>
    </source>
</evidence>
<organism evidence="2">
    <name type="scientific">Cacopsylla melanoneura</name>
    <dbReference type="NCBI Taxonomy" id="428564"/>
    <lineage>
        <taxon>Eukaryota</taxon>
        <taxon>Metazoa</taxon>
        <taxon>Ecdysozoa</taxon>
        <taxon>Arthropoda</taxon>
        <taxon>Hexapoda</taxon>
        <taxon>Insecta</taxon>
        <taxon>Pterygota</taxon>
        <taxon>Neoptera</taxon>
        <taxon>Paraneoptera</taxon>
        <taxon>Hemiptera</taxon>
        <taxon>Sternorrhyncha</taxon>
        <taxon>Psylloidea</taxon>
        <taxon>Psyllidae</taxon>
        <taxon>Psyllinae</taxon>
        <taxon>Cacopsylla</taxon>
    </lineage>
</organism>
<evidence type="ECO:0000256" key="1">
    <source>
        <dbReference type="SAM" id="Phobius"/>
    </source>
</evidence>
<dbReference type="EMBL" id="HBUF01331389">
    <property type="protein sequence ID" value="CAG6697020.1"/>
    <property type="molecule type" value="Transcribed_RNA"/>
</dbReference>
<accession>A0A8D8U262</accession>